<accession>A0A7W4ILW5</accession>
<organism evidence="1 4">
    <name type="scientific">Gluconacetobacter dulcium</name>
    <dbReference type="NCBI Taxonomy" id="2729096"/>
    <lineage>
        <taxon>Bacteria</taxon>
        <taxon>Pseudomonadati</taxon>
        <taxon>Pseudomonadota</taxon>
        <taxon>Alphaproteobacteria</taxon>
        <taxon>Acetobacterales</taxon>
        <taxon>Acetobacteraceae</taxon>
        <taxon>Gluconacetobacter</taxon>
    </lineage>
</organism>
<dbReference type="EMBL" id="JABEQO010000014">
    <property type="protein sequence ID" value="MBB2165169.1"/>
    <property type="molecule type" value="Genomic_DNA"/>
</dbReference>
<name>A0A7W4ILW5_9PROT</name>
<keyword evidence="3" id="KW-1185">Reference proteome</keyword>
<evidence type="ECO:0000313" key="1">
    <source>
        <dbReference type="EMBL" id="MBB2165169.1"/>
    </source>
</evidence>
<dbReference type="Proteomes" id="UP000540490">
    <property type="component" value="Unassembled WGS sequence"/>
</dbReference>
<gene>
    <name evidence="2" type="ORF">HLH25_12405</name>
    <name evidence="1" type="ORF">HLH26_11605</name>
</gene>
<reference evidence="3 4" key="1">
    <citation type="submission" date="2020-04" db="EMBL/GenBank/DDBJ databases">
        <title>Description of novel Gluconacetobacter.</title>
        <authorList>
            <person name="Sombolestani A."/>
        </authorList>
    </citation>
    <scope>NUCLEOTIDE SEQUENCE [LARGE SCALE GENOMIC DNA]</scope>
    <source>
        <strain evidence="2 3">LMG 1728</strain>
        <strain evidence="1 4">LMG 1731</strain>
    </source>
</reference>
<evidence type="ECO:0000313" key="2">
    <source>
        <dbReference type="EMBL" id="MBB2194422.1"/>
    </source>
</evidence>
<evidence type="ECO:0000313" key="3">
    <source>
        <dbReference type="Proteomes" id="UP000540490"/>
    </source>
</evidence>
<dbReference type="Proteomes" id="UP000561077">
    <property type="component" value="Unassembled WGS sequence"/>
</dbReference>
<dbReference type="RefSeq" id="WP_182974354.1">
    <property type="nucleotide sequence ID" value="NZ_JABEQN010000014.1"/>
</dbReference>
<evidence type="ECO:0000313" key="4">
    <source>
        <dbReference type="Proteomes" id="UP000561077"/>
    </source>
</evidence>
<sequence length="250" mass="28844">MDELFSCRNCIHNPAQSLNIGSGFGVCLKHDSVIKDSGITTCKYLRRKDLAMFLVEESIEEHEEEYSKYNGIVNIYSKEKISKIKYSEHYCWENDLFDSLNNHIARYHKSDKKWLFIQGMTPGVDGRRSIAQTSLTRRYMYRCGTWKSSVRIATDIISTLPQKPLFSEADTLDEQNTNDALWDVIFGKLAFIQEYGKLAHIDDVTWATDSVEHMETLNWEMVKESLKKIVQPLIDSILGHAKNSGIFEDL</sequence>
<protein>
    <submittedName>
        <fullName evidence="1">Uncharacterized protein</fullName>
    </submittedName>
</protein>
<dbReference type="EMBL" id="JABEQN010000014">
    <property type="protein sequence ID" value="MBB2194422.1"/>
    <property type="molecule type" value="Genomic_DNA"/>
</dbReference>
<dbReference type="AlphaFoldDB" id="A0A7W4ILW5"/>
<comment type="caution">
    <text evidence="1">The sequence shown here is derived from an EMBL/GenBank/DDBJ whole genome shotgun (WGS) entry which is preliminary data.</text>
</comment>
<proteinExistence type="predicted"/>